<evidence type="ECO:0000256" key="15">
    <source>
        <dbReference type="SAM" id="MobiDB-lite"/>
    </source>
</evidence>
<name>A0A417ZA57_9MICO</name>
<evidence type="ECO:0000256" key="10">
    <source>
        <dbReference type="ARBA" id="ARBA00030253"/>
    </source>
</evidence>
<dbReference type="RefSeq" id="WP_118912424.1">
    <property type="nucleotide sequence ID" value="NZ_CBCRVH010000002.1"/>
</dbReference>
<feature type="transmembrane region" description="Helical" evidence="14">
    <location>
        <begin position="163"/>
        <end position="182"/>
    </location>
</feature>
<comment type="miscellaneous">
    <text evidence="14">Carbon 2 of the heme B porphyrin ring is defined according to the Fischer nomenclature.</text>
</comment>
<dbReference type="PANTHER" id="PTHR43448:SF7">
    <property type="entry name" value="4-HYDROXYBENZOATE SOLANESYLTRANSFERASE"/>
    <property type="match status" value="1"/>
</dbReference>
<evidence type="ECO:0000256" key="9">
    <source>
        <dbReference type="ARBA" id="ARBA00023136"/>
    </source>
</evidence>
<feature type="transmembrane region" description="Helical" evidence="14">
    <location>
        <begin position="260"/>
        <end position="280"/>
    </location>
</feature>
<keyword evidence="7 14" id="KW-1133">Transmembrane helix</keyword>
<evidence type="ECO:0000256" key="8">
    <source>
        <dbReference type="ARBA" id="ARBA00023133"/>
    </source>
</evidence>
<evidence type="ECO:0000256" key="11">
    <source>
        <dbReference type="ARBA" id="ARBA00040810"/>
    </source>
</evidence>
<proteinExistence type="inferred from homology"/>
<feature type="region of interest" description="Disordered" evidence="15">
    <location>
        <begin position="1"/>
        <end position="24"/>
    </location>
</feature>
<dbReference type="NCBIfam" id="NF003349">
    <property type="entry name" value="PRK04375.1-2"/>
    <property type="match status" value="1"/>
</dbReference>
<dbReference type="GO" id="GO:0008495">
    <property type="term" value="F:protoheme IX farnesyltransferase activity"/>
    <property type="evidence" value="ECO:0007669"/>
    <property type="project" value="UniProtKB-UniRule"/>
</dbReference>
<dbReference type="Gene3D" id="1.10.357.140">
    <property type="entry name" value="UbiA prenyltransferase"/>
    <property type="match status" value="1"/>
</dbReference>
<organism evidence="16 17">
    <name type="scientific">Dermacoccus abyssi</name>
    <dbReference type="NCBI Taxonomy" id="322596"/>
    <lineage>
        <taxon>Bacteria</taxon>
        <taxon>Bacillati</taxon>
        <taxon>Actinomycetota</taxon>
        <taxon>Actinomycetes</taxon>
        <taxon>Micrococcales</taxon>
        <taxon>Dermacoccaceae</taxon>
        <taxon>Dermacoccus</taxon>
    </lineage>
</organism>
<feature type="transmembrane region" description="Helical" evidence="14">
    <location>
        <begin position="109"/>
        <end position="129"/>
    </location>
</feature>
<evidence type="ECO:0000256" key="3">
    <source>
        <dbReference type="ARBA" id="ARBA00012292"/>
    </source>
</evidence>
<evidence type="ECO:0000256" key="4">
    <source>
        <dbReference type="ARBA" id="ARBA00022475"/>
    </source>
</evidence>
<evidence type="ECO:0000256" key="6">
    <source>
        <dbReference type="ARBA" id="ARBA00022692"/>
    </source>
</evidence>
<dbReference type="NCBIfam" id="TIGR01473">
    <property type="entry name" value="cyoE_ctaB"/>
    <property type="match status" value="1"/>
</dbReference>
<comment type="function">
    <text evidence="14">Converts heme B (protoheme IX) to heme O by substitution of the vinyl group on carbon 2 of heme B porphyrin ring with a hydroxyethyl farnesyl side group.</text>
</comment>
<keyword evidence="5 14" id="KW-0808">Transferase</keyword>
<dbReference type="Pfam" id="PF01040">
    <property type="entry name" value="UbiA"/>
    <property type="match status" value="1"/>
</dbReference>
<accession>A0A417ZA57</accession>
<dbReference type="GO" id="GO:0005886">
    <property type="term" value="C:plasma membrane"/>
    <property type="evidence" value="ECO:0007669"/>
    <property type="project" value="UniProtKB-SubCell"/>
</dbReference>
<comment type="caution">
    <text evidence="16">The sequence shown here is derived from an EMBL/GenBank/DDBJ whole genome shotgun (WGS) entry which is preliminary data.</text>
</comment>
<dbReference type="InterPro" id="IPR030470">
    <property type="entry name" value="UbiA_prenylTrfase_CS"/>
</dbReference>
<feature type="transmembrane region" description="Helical" evidence="14">
    <location>
        <begin position="237"/>
        <end position="254"/>
    </location>
</feature>
<evidence type="ECO:0000256" key="2">
    <source>
        <dbReference type="ARBA" id="ARBA00004919"/>
    </source>
</evidence>
<dbReference type="PROSITE" id="PS00943">
    <property type="entry name" value="UBIA"/>
    <property type="match status" value="1"/>
</dbReference>
<feature type="transmembrane region" description="Helical" evidence="14">
    <location>
        <begin position="135"/>
        <end position="156"/>
    </location>
</feature>
<keyword evidence="6 14" id="KW-0812">Transmembrane</keyword>
<comment type="catalytic activity">
    <reaction evidence="13 14">
        <text>heme b + (2E,6E)-farnesyl diphosphate + H2O = Fe(II)-heme o + diphosphate</text>
        <dbReference type="Rhea" id="RHEA:28070"/>
        <dbReference type="ChEBI" id="CHEBI:15377"/>
        <dbReference type="ChEBI" id="CHEBI:33019"/>
        <dbReference type="ChEBI" id="CHEBI:60344"/>
        <dbReference type="ChEBI" id="CHEBI:60530"/>
        <dbReference type="ChEBI" id="CHEBI:175763"/>
        <dbReference type="EC" id="2.5.1.141"/>
    </reaction>
</comment>
<sequence length="324" mass="35396">MKDVVTALEPDTDTSRPDGAAGGKRPLKTVIGDYVSLTKPRIIELLLITTFPVMFLAERGIPNAWLIIATLIGGTLSASSANVLNCYLDRDIDKLMHRTEGRPLVTGAISPRNALIFGLVLGVAATLWLGLLVNWLSSLLSLAAIALYVGFYTVLLKRRTSQNIVWGGVAGCMPVFIGWAAVTDSLSWAAVVLFLVVFFWTPPHYWPLSMRFKDDYANAGVPMLPVVAEDLAVGKQIVAYSWVTVLTSFALIPIAPMGWIYTAIAVISGGVFLFEAHMLLKRAKEGAPYSVLKPMRLFHYSISYLTLLFIGVALDPLWYFAVTG</sequence>
<dbReference type="UniPathway" id="UPA00834">
    <property type="reaction ID" value="UER00712"/>
</dbReference>
<keyword evidence="8 14" id="KW-0350">Heme biosynthesis</keyword>
<evidence type="ECO:0000256" key="12">
    <source>
        <dbReference type="ARBA" id="ARBA00042475"/>
    </source>
</evidence>
<dbReference type="PANTHER" id="PTHR43448">
    <property type="entry name" value="PROTOHEME IX FARNESYLTRANSFERASE, MITOCHONDRIAL"/>
    <property type="match status" value="1"/>
</dbReference>
<comment type="pathway">
    <text evidence="2 14">Porphyrin-containing compound metabolism; heme O biosynthesis; heme O from protoheme: step 1/1.</text>
</comment>
<dbReference type="InterPro" id="IPR006369">
    <property type="entry name" value="Protohaem_IX_farnesylTrfase"/>
</dbReference>
<dbReference type="EMBL" id="QWLM01000002">
    <property type="protein sequence ID" value="RHW47536.1"/>
    <property type="molecule type" value="Genomic_DNA"/>
</dbReference>
<evidence type="ECO:0000256" key="13">
    <source>
        <dbReference type="ARBA" id="ARBA00047690"/>
    </source>
</evidence>
<reference evidence="16 17" key="1">
    <citation type="submission" date="2018-08" db="EMBL/GenBank/DDBJ databases">
        <title>Whole genome sequence analysis of Dermacoccus abyssi bacteria isolated from Deep Mariana trench Micromonospora spp reveals genes involved in the environmental adaptation and production of secondary metabolites.</title>
        <authorList>
            <person name="Abdel-Mageed W.M."/>
            <person name="Lehri B."/>
            <person name="Nouioui I."/>
            <person name="Goodfellow I."/>
            <person name="Jaspars M."/>
            <person name="Karlyshev A."/>
        </authorList>
    </citation>
    <scope>NUCLEOTIDE SEQUENCE [LARGE SCALE GENOMIC DNA]</scope>
    <source>
        <strain evidence="16 17">MT1.1</strain>
    </source>
</reference>
<feature type="transmembrane region" description="Helical" evidence="14">
    <location>
        <begin position="301"/>
        <end position="321"/>
    </location>
</feature>
<dbReference type="GO" id="GO:0048034">
    <property type="term" value="P:heme O biosynthetic process"/>
    <property type="evidence" value="ECO:0007669"/>
    <property type="project" value="UniProtKB-UniRule"/>
</dbReference>
<gene>
    <name evidence="14" type="primary">ctaB</name>
    <name evidence="16" type="ORF">D1832_02210</name>
</gene>
<dbReference type="AlphaFoldDB" id="A0A417ZA57"/>
<dbReference type="Proteomes" id="UP000285376">
    <property type="component" value="Unassembled WGS sequence"/>
</dbReference>
<dbReference type="EC" id="2.5.1.141" evidence="3 14"/>
<keyword evidence="4 14" id="KW-1003">Cell membrane</keyword>
<dbReference type="FunFam" id="1.10.357.140:FF:000001">
    <property type="entry name" value="Protoheme IX farnesyltransferase"/>
    <property type="match status" value="1"/>
</dbReference>
<keyword evidence="9 14" id="KW-0472">Membrane</keyword>
<feature type="transmembrane region" description="Helical" evidence="14">
    <location>
        <begin position="188"/>
        <end position="206"/>
    </location>
</feature>
<evidence type="ECO:0000256" key="5">
    <source>
        <dbReference type="ARBA" id="ARBA00022679"/>
    </source>
</evidence>
<feature type="transmembrane region" description="Helical" evidence="14">
    <location>
        <begin position="64"/>
        <end position="88"/>
    </location>
</feature>
<dbReference type="HAMAP" id="MF_00154">
    <property type="entry name" value="CyoE_CtaB"/>
    <property type="match status" value="1"/>
</dbReference>
<comment type="subcellular location">
    <subcellularLocation>
        <location evidence="1 14">Cell membrane</location>
        <topology evidence="1 14">Multi-pass membrane protein</topology>
    </subcellularLocation>
</comment>
<evidence type="ECO:0000256" key="14">
    <source>
        <dbReference type="HAMAP-Rule" id="MF_00154"/>
    </source>
</evidence>
<dbReference type="InterPro" id="IPR000537">
    <property type="entry name" value="UbiA_prenyltransferase"/>
</dbReference>
<evidence type="ECO:0000256" key="7">
    <source>
        <dbReference type="ARBA" id="ARBA00022989"/>
    </source>
</evidence>
<dbReference type="InterPro" id="IPR044878">
    <property type="entry name" value="UbiA_sf"/>
</dbReference>
<comment type="similarity">
    <text evidence="14">Belongs to the UbiA prenyltransferase family. Protoheme IX farnesyltransferase subfamily.</text>
</comment>
<evidence type="ECO:0000256" key="1">
    <source>
        <dbReference type="ARBA" id="ARBA00004651"/>
    </source>
</evidence>
<protein>
    <recommendedName>
        <fullName evidence="11 14">Protoheme IX farnesyltransferase</fullName>
        <ecNumber evidence="3 14">2.5.1.141</ecNumber>
    </recommendedName>
    <alternativeName>
        <fullName evidence="12 14">Heme B farnesyltransferase</fullName>
    </alternativeName>
    <alternativeName>
        <fullName evidence="10 14">Heme O synthase</fullName>
    </alternativeName>
</protein>
<dbReference type="CDD" id="cd13957">
    <property type="entry name" value="PT_UbiA_Cox10"/>
    <property type="match status" value="1"/>
</dbReference>
<evidence type="ECO:0000313" key="16">
    <source>
        <dbReference type="EMBL" id="RHW47536.1"/>
    </source>
</evidence>
<evidence type="ECO:0000313" key="17">
    <source>
        <dbReference type="Proteomes" id="UP000285376"/>
    </source>
</evidence>